<comment type="similarity">
    <text evidence="3">Belongs to the cytochrome b560 family.</text>
</comment>
<keyword evidence="6 13" id="KW-0812">Transmembrane</keyword>
<feature type="transmembrane region" description="Helical" evidence="13">
    <location>
        <begin position="25"/>
        <end position="48"/>
    </location>
</feature>
<evidence type="ECO:0000256" key="13">
    <source>
        <dbReference type="SAM" id="Phobius"/>
    </source>
</evidence>
<dbReference type="GO" id="GO:0016020">
    <property type="term" value="C:membrane"/>
    <property type="evidence" value="ECO:0007669"/>
    <property type="project" value="UniProtKB-SubCell"/>
</dbReference>
<name>A0A091C4T7_9GAMM</name>
<dbReference type="RefSeq" id="WP_043800932.1">
    <property type="nucleotide sequence ID" value="NZ_AVCH01000053.1"/>
</dbReference>
<evidence type="ECO:0000256" key="7">
    <source>
        <dbReference type="ARBA" id="ARBA00022723"/>
    </source>
</evidence>
<evidence type="ECO:0000256" key="2">
    <source>
        <dbReference type="ARBA" id="ARBA00004141"/>
    </source>
</evidence>
<keyword evidence="10 13" id="KW-0472">Membrane</keyword>
<evidence type="ECO:0000256" key="6">
    <source>
        <dbReference type="ARBA" id="ARBA00022692"/>
    </source>
</evidence>
<evidence type="ECO:0000256" key="9">
    <source>
        <dbReference type="ARBA" id="ARBA00023004"/>
    </source>
</evidence>
<keyword evidence="15" id="KW-1185">Reference proteome</keyword>
<evidence type="ECO:0000256" key="5">
    <source>
        <dbReference type="ARBA" id="ARBA00022617"/>
    </source>
</evidence>
<dbReference type="OrthoDB" id="9799441at2"/>
<dbReference type="InterPro" id="IPR018495">
    <property type="entry name" value="Succ_DH_cyt_bsu_CS"/>
</dbReference>
<dbReference type="InterPro" id="IPR000701">
    <property type="entry name" value="SuccDH_FuR_B_TM-su"/>
</dbReference>
<proteinExistence type="inferred from homology"/>
<evidence type="ECO:0000256" key="10">
    <source>
        <dbReference type="ARBA" id="ARBA00023136"/>
    </source>
</evidence>
<dbReference type="STRING" id="1384054.N790_04430"/>
<sequence>MATQERPLSPHLQVYRPQITSVMSILHRATGVVLALGALVLAGWLVAAASSPGAFESLQAVLASVPGQVALFAFSACLVYHFLNGIRHLAWDAGHGFDIPKVYASGYAVIALAIVLTAVLWYFGFTAGGAA</sequence>
<dbReference type="EMBL" id="AVCH01000053">
    <property type="protein sequence ID" value="KFN51675.1"/>
    <property type="molecule type" value="Genomic_DNA"/>
</dbReference>
<feature type="transmembrane region" description="Helical" evidence="13">
    <location>
        <begin position="103"/>
        <end position="125"/>
    </location>
</feature>
<gene>
    <name evidence="14" type="ORF">N790_04430</name>
</gene>
<evidence type="ECO:0000256" key="3">
    <source>
        <dbReference type="ARBA" id="ARBA00007244"/>
    </source>
</evidence>
<comment type="caution">
    <text evidence="14">The sequence shown here is derived from an EMBL/GenBank/DDBJ whole genome shotgun (WGS) entry which is preliminary data.</text>
</comment>
<dbReference type="GO" id="GO:0006099">
    <property type="term" value="P:tricarboxylic acid cycle"/>
    <property type="evidence" value="ECO:0007669"/>
    <property type="project" value="InterPro"/>
</dbReference>
<organism evidence="14 15">
    <name type="scientific">Arenimonas malthae CC-JY-1</name>
    <dbReference type="NCBI Taxonomy" id="1384054"/>
    <lineage>
        <taxon>Bacteria</taxon>
        <taxon>Pseudomonadati</taxon>
        <taxon>Pseudomonadota</taxon>
        <taxon>Gammaproteobacteria</taxon>
        <taxon>Lysobacterales</taxon>
        <taxon>Lysobacteraceae</taxon>
        <taxon>Arenimonas</taxon>
    </lineage>
</organism>
<dbReference type="Pfam" id="PF01127">
    <property type="entry name" value="Sdh_cyt"/>
    <property type="match status" value="1"/>
</dbReference>
<reference evidence="14 15" key="1">
    <citation type="submission" date="2013-09" db="EMBL/GenBank/DDBJ databases">
        <title>Genome sequencing of Arenimonas malthae.</title>
        <authorList>
            <person name="Chen F."/>
            <person name="Wang G."/>
        </authorList>
    </citation>
    <scope>NUCLEOTIDE SEQUENCE [LARGE SCALE GENOMIC DNA]</scope>
    <source>
        <strain evidence="14 15">CC-JY-1</strain>
    </source>
</reference>
<dbReference type="PROSITE" id="PS01001">
    <property type="entry name" value="SDH_CYT_2"/>
    <property type="match status" value="1"/>
</dbReference>
<dbReference type="PROSITE" id="PS01000">
    <property type="entry name" value="SDH_CYT_1"/>
    <property type="match status" value="1"/>
</dbReference>
<evidence type="ECO:0000256" key="12">
    <source>
        <dbReference type="PIRSR" id="PIRSR000178-1"/>
    </source>
</evidence>
<evidence type="ECO:0000256" key="11">
    <source>
        <dbReference type="ARBA" id="ARBA00025912"/>
    </source>
</evidence>
<dbReference type="PANTHER" id="PTHR10978:SF5">
    <property type="entry name" value="SUCCINATE DEHYDROGENASE CYTOCHROME B560 SUBUNIT, MITOCHONDRIAL"/>
    <property type="match status" value="1"/>
</dbReference>
<dbReference type="CDD" id="cd03499">
    <property type="entry name" value="SQR_TypeC_SdhC"/>
    <property type="match status" value="1"/>
</dbReference>
<feature type="binding site" description="axial binding residue" evidence="12">
    <location>
        <position position="81"/>
    </location>
    <ligand>
        <name>heme</name>
        <dbReference type="ChEBI" id="CHEBI:30413"/>
        <note>ligand shared with second transmembrane subunit</note>
    </ligand>
    <ligandPart>
        <name>Fe</name>
        <dbReference type="ChEBI" id="CHEBI:18248"/>
    </ligandPart>
</feature>
<evidence type="ECO:0000313" key="14">
    <source>
        <dbReference type="EMBL" id="KFN51675.1"/>
    </source>
</evidence>
<dbReference type="InterPro" id="IPR014314">
    <property type="entry name" value="Succ_DH_cytb556"/>
</dbReference>
<comment type="subunit">
    <text evidence="11">Part of an enzyme complex containing four subunits: a flavoprotein, an iron-sulfur protein, plus two membrane-anchoring proteins, SdhC and SdhD. The complex can form homotrimers.</text>
</comment>
<dbReference type="eggNOG" id="COG2009">
    <property type="taxonomic scope" value="Bacteria"/>
</dbReference>
<dbReference type="PIRSF" id="PIRSF000178">
    <property type="entry name" value="SDH_cyt_b560"/>
    <property type="match status" value="1"/>
</dbReference>
<keyword evidence="5 12" id="KW-0349">Heme</keyword>
<dbReference type="SUPFAM" id="SSF81343">
    <property type="entry name" value="Fumarate reductase respiratory complex transmembrane subunits"/>
    <property type="match status" value="1"/>
</dbReference>
<keyword evidence="8 13" id="KW-1133">Transmembrane helix</keyword>
<comment type="subcellular location">
    <subcellularLocation>
        <location evidence="2">Membrane</location>
        <topology evidence="2">Multi-pass membrane protein</topology>
    </subcellularLocation>
</comment>
<dbReference type="NCBIfam" id="TIGR02970">
    <property type="entry name" value="succ_dehyd_cytB"/>
    <property type="match status" value="1"/>
</dbReference>
<dbReference type="Gene3D" id="1.20.1300.10">
    <property type="entry name" value="Fumarate reductase/succinate dehydrogenase, transmembrane subunit"/>
    <property type="match status" value="1"/>
</dbReference>
<evidence type="ECO:0000313" key="15">
    <source>
        <dbReference type="Proteomes" id="UP000029392"/>
    </source>
</evidence>
<evidence type="ECO:0000256" key="1">
    <source>
        <dbReference type="ARBA" id="ARBA00004050"/>
    </source>
</evidence>
<dbReference type="AlphaFoldDB" id="A0A091C4T7"/>
<dbReference type="InterPro" id="IPR034804">
    <property type="entry name" value="SQR/QFR_C/D"/>
</dbReference>
<comment type="cofactor">
    <cofactor evidence="12">
        <name>heme</name>
        <dbReference type="ChEBI" id="CHEBI:30413"/>
    </cofactor>
    <text evidence="12">The heme is bound between the two transmembrane subunits.</text>
</comment>
<accession>A0A091C4T7</accession>
<dbReference type="PANTHER" id="PTHR10978">
    <property type="entry name" value="SUCCINATE DEHYDROGENASE CYTOCHROME B560 SUBUNIT"/>
    <property type="match status" value="1"/>
</dbReference>
<keyword evidence="9 12" id="KW-0408">Iron</keyword>
<keyword evidence="7 12" id="KW-0479">Metal-binding</keyword>
<dbReference type="PATRIC" id="fig|1384054.3.peg.707"/>
<protein>
    <recommendedName>
        <fullName evidence="4">Succinate dehydrogenase cytochrome b556 subunit</fullName>
    </recommendedName>
</protein>
<dbReference type="GO" id="GO:0009055">
    <property type="term" value="F:electron transfer activity"/>
    <property type="evidence" value="ECO:0007669"/>
    <property type="project" value="InterPro"/>
</dbReference>
<comment type="function">
    <text evidence="1">Membrane-anchoring subunit of succinate dehydrogenase (SDH).</text>
</comment>
<dbReference type="Proteomes" id="UP000029392">
    <property type="component" value="Unassembled WGS sequence"/>
</dbReference>
<evidence type="ECO:0000256" key="4">
    <source>
        <dbReference type="ARBA" id="ARBA00020076"/>
    </source>
</evidence>
<feature type="transmembrane region" description="Helical" evidence="13">
    <location>
        <begin position="60"/>
        <end position="83"/>
    </location>
</feature>
<dbReference type="GO" id="GO:0046872">
    <property type="term" value="F:metal ion binding"/>
    <property type="evidence" value="ECO:0007669"/>
    <property type="project" value="UniProtKB-KW"/>
</dbReference>
<evidence type="ECO:0000256" key="8">
    <source>
        <dbReference type="ARBA" id="ARBA00022989"/>
    </source>
</evidence>